<keyword evidence="1" id="KW-0614">Plasmid</keyword>
<dbReference type="AlphaFoldDB" id="A0A2L1KMP6"/>
<accession>A0A2L1KMP6</accession>
<protein>
    <submittedName>
        <fullName evidence="1">Uncharacterized protein</fullName>
    </submittedName>
</protein>
<organism evidence="1">
    <name type="scientific">Enterobacter cloacae</name>
    <dbReference type="NCBI Taxonomy" id="550"/>
    <lineage>
        <taxon>Bacteria</taxon>
        <taxon>Pseudomonadati</taxon>
        <taxon>Pseudomonadota</taxon>
        <taxon>Gammaproteobacteria</taxon>
        <taxon>Enterobacterales</taxon>
        <taxon>Enterobacteriaceae</taxon>
        <taxon>Enterobacter</taxon>
        <taxon>Enterobacter cloacae complex</taxon>
    </lineage>
</organism>
<proteinExistence type="predicted"/>
<evidence type="ECO:0000313" key="1">
    <source>
        <dbReference type="EMBL" id="AVE23779.1"/>
    </source>
</evidence>
<name>A0A2L1KMP6_ENTCL</name>
<sequence>MGLPLLVGFAFWRENDGPVSGDCPGVERDPYAADFFSSPCGNGYEFSLLQEPVHQHGLFFRHKASWIQGAINGTGTEWLQGQLVHHFTTGLKERVVKVAQNNGFIHR</sequence>
<dbReference type="EMBL" id="MF344581">
    <property type="protein sequence ID" value="AVE23779.1"/>
    <property type="molecule type" value="Genomic_DNA"/>
</dbReference>
<reference evidence="1" key="1">
    <citation type="submission" date="2017-06" db="EMBL/GenBank/DDBJ databases">
        <title>Complete sequence of p13E573-HI2.</title>
        <authorList>
            <person name="Jiang X."/>
            <person name="Feng J."/>
            <person name="Zeng L."/>
            <person name="Zhang D."/>
            <person name="Zhan Z."/>
            <person name="Zhao Y."/>
            <person name="Luo W."/>
            <person name="Zhou D."/>
        </authorList>
    </citation>
    <scope>NUCLEOTIDE SEQUENCE</scope>
    <source>
        <strain evidence="1">13E573</strain>
        <plasmid evidence="1">p13E573-HI2</plasmid>
    </source>
</reference>
<geneLocation type="plasmid" evidence="1">
    <name>p13E573-HI2</name>
</geneLocation>